<comment type="caution">
    <text evidence="15">The sequence shown here is derived from an EMBL/GenBank/DDBJ whole genome shotgun (WGS) entry which is preliminary data.</text>
</comment>
<dbReference type="GO" id="GO:0034765">
    <property type="term" value="P:regulation of monoatomic ion transmembrane transport"/>
    <property type="evidence" value="ECO:0007669"/>
    <property type="project" value="InterPro"/>
</dbReference>
<keyword evidence="10" id="KW-1002">Plastid outer membrane</keyword>
<evidence type="ECO:0000256" key="6">
    <source>
        <dbReference type="ARBA" id="ARBA00022452"/>
    </source>
</evidence>
<keyword evidence="6" id="KW-1134">Transmembrane beta strand</keyword>
<keyword evidence="9" id="KW-0812">Transmembrane</keyword>
<feature type="compositionally biased region" description="Basic and acidic residues" evidence="14">
    <location>
        <begin position="24"/>
        <end position="35"/>
    </location>
</feature>
<feature type="compositionally biased region" description="Low complexity" evidence="14">
    <location>
        <begin position="12"/>
        <end position="23"/>
    </location>
</feature>
<evidence type="ECO:0000313" key="15">
    <source>
        <dbReference type="EMBL" id="KAG6520743.1"/>
    </source>
</evidence>
<keyword evidence="12" id="KW-0626">Porin</keyword>
<organism evidence="15 16">
    <name type="scientific">Zingiber officinale</name>
    <name type="common">Ginger</name>
    <name type="synonym">Amomum zingiber</name>
    <dbReference type="NCBI Taxonomy" id="94328"/>
    <lineage>
        <taxon>Eukaryota</taxon>
        <taxon>Viridiplantae</taxon>
        <taxon>Streptophyta</taxon>
        <taxon>Embryophyta</taxon>
        <taxon>Tracheophyta</taxon>
        <taxon>Spermatophyta</taxon>
        <taxon>Magnoliopsida</taxon>
        <taxon>Liliopsida</taxon>
        <taxon>Zingiberales</taxon>
        <taxon>Zingiberaceae</taxon>
        <taxon>Zingiber</taxon>
    </lineage>
</organism>
<keyword evidence="5" id="KW-0813">Transport</keyword>
<evidence type="ECO:0000256" key="2">
    <source>
        <dbReference type="ARBA" id="ARBA00004396"/>
    </source>
</evidence>
<dbReference type="Proteomes" id="UP000734854">
    <property type="component" value="Unassembled WGS sequence"/>
</dbReference>
<evidence type="ECO:0000256" key="12">
    <source>
        <dbReference type="ARBA" id="ARBA00023114"/>
    </source>
</evidence>
<proteinExistence type="predicted"/>
<keyword evidence="7" id="KW-0150">Chloroplast</keyword>
<keyword evidence="13" id="KW-0472">Membrane</keyword>
<keyword evidence="16" id="KW-1185">Reference proteome</keyword>
<evidence type="ECO:0000256" key="14">
    <source>
        <dbReference type="SAM" id="MobiDB-lite"/>
    </source>
</evidence>
<comment type="subcellular location">
    <subcellularLocation>
        <location evidence="2">Plastid</location>
        <location evidence="2">Chloroplast outer membrane</location>
        <topology evidence="2">Multi-pass membrane protein</topology>
    </subcellularLocation>
    <subcellularLocation>
        <location evidence="3">Plastid</location>
        <location evidence="3">Etioplast membrane</location>
        <topology evidence="3">Multi-pass membrane protein</topology>
    </subcellularLocation>
</comment>
<keyword evidence="11" id="KW-0406">Ion transport</keyword>
<accession>A0A8J5HK62</accession>
<evidence type="ECO:0000256" key="4">
    <source>
        <dbReference type="ARBA" id="ARBA00011593"/>
    </source>
</evidence>
<comment type="subunit">
    <text evidence="4">Homooligomers form large rather nonselective pores in plastidial outer membranes.</text>
</comment>
<evidence type="ECO:0000256" key="8">
    <source>
        <dbReference type="ARBA" id="ARBA00022640"/>
    </source>
</evidence>
<evidence type="ECO:0000256" key="10">
    <source>
        <dbReference type="ARBA" id="ARBA00022805"/>
    </source>
</evidence>
<dbReference type="AlphaFoldDB" id="A0A8J5HK62"/>
<evidence type="ECO:0000256" key="3">
    <source>
        <dbReference type="ARBA" id="ARBA00004441"/>
    </source>
</evidence>
<gene>
    <name evidence="15" type="ORF">ZIOFF_017803</name>
</gene>
<name>A0A8J5HK62_ZINOF</name>
<evidence type="ECO:0000256" key="13">
    <source>
        <dbReference type="ARBA" id="ARBA00023136"/>
    </source>
</evidence>
<dbReference type="PANTHER" id="PTHR35284">
    <property type="entry name" value="OUTER ENVELOPE PORE PROTEIN 24A, CHLOROPLASTIC-RELATED"/>
    <property type="match status" value="1"/>
</dbReference>
<evidence type="ECO:0000256" key="5">
    <source>
        <dbReference type="ARBA" id="ARBA00022448"/>
    </source>
</evidence>
<comment type="function">
    <text evidence="1">High-conductance voltage-dependent solute channel with a slight selectivity for cations transporting triosephosphates, dicarboxylic acids, ATP, inorganic phosphate (Pi), sugars, and positively or negatively charged amino acids.</text>
</comment>
<evidence type="ECO:0000256" key="1">
    <source>
        <dbReference type="ARBA" id="ARBA00002327"/>
    </source>
</evidence>
<dbReference type="EMBL" id="JACMSC010000005">
    <property type="protein sequence ID" value="KAG6520743.1"/>
    <property type="molecule type" value="Genomic_DNA"/>
</dbReference>
<dbReference type="InterPro" id="IPR034626">
    <property type="entry name" value="OEP24"/>
</dbReference>
<evidence type="ECO:0000256" key="7">
    <source>
        <dbReference type="ARBA" id="ARBA00022528"/>
    </source>
</evidence>
<evidence type="ECO:0000313" key="16">
    <source>
        <dbReference type="Proteomes" id="UP000734854"/>
    </source>
</evidence>
<protein>
    <submittedName>
        <fullName evidence="15">Uncharacterized protein</fullName>
    </submittedName>
</protein>
<keyword evidence="8" id="KW-0934">Plastid</keyword>
<evidence type="ECO:0000256" key="11">
    <source>
        <dbReference type="ARBA" id="ARBA00023065"/>
    </source>
</evidence>
<feature type="compositionally biased region" description="Pro residues" evidence="14">
    <location>
        <begin position="1"/>
        <end position="11"/>
    </location>
</feature>
<sequence length="278" mass="30519">MADSLRPPPAPSSSNSISIAASSRPDKGQKDERAKMKTTVKGKYEVNNSATSAASAAATISLHAGDGRLKASATEATFANGSSLDGLVLSFEKPGAFILDYTDVRFQFMNSFKVVEKTVNLTYTHARAANRTAIDGSLVFDPANKVSVNYAFGSGNCKVKYWYAHGELKRTVLEPCYDVSKNAWDFAMIKKFEGGDSLKATYHTTTKNLGLEWNRDSQEKGCFKLLYLRLILVSELNHLNPISLKGIQVLLVQTYISIDEFGREADDSQTDDGEYLEL</sequence>
<evidence type="ECO:0000256" key="9">
    <source>
        <dbReference type="ARBA" id="ARBA00022692"/>
    </source>
</evidence>
<feature type="region of interest" description="Disordered" evidence="14">
    <location>
        <begin position="1"/>
        <end position="39"/>
    </location>
</feature>
<dbReference type="GO" id="GO:0046930">
    <property type="term" value="C:pore complex"/>
    <property type="evidence" value="ECO:0007669"/>
    <property type="project" value="UniProtKB-KW"/>
</dbReference>
<dbReference type="GO" id="GO:0034426">
    <property type="term" value="C:etioplast membrane"/>
    <property type="evidence" value="ECO:0007669"/>
    <property type="project" value="UniProtKB-SubCell"/>
</dbReference>
<dbReference type="GO" id="GO:0022843">
    <property type="term" value="F:voltage-gated monoatomic cation channel activity"/>
    <property type="evidence" value="ECO:0007669"/>
    <property type="project" value="InterPro"/>
</dbReference>
<dbReference type="GO" id="GO:0009707">
    <property type="term" value="C:chloroplast outer membrane"/>
    <property type="evidence" value="ECO:0007669"/>
    <property type="project" value="UniProtKB-SubCell"/>
</dbReference>
<dbReference type="GO" id="GO:0015288">
    <property type="term" value="F:porin activity"/>
    <property type="evidence" value="ECO:0007669"/>
    <property type="project" value="UniProtKB-KW"/>
</dbReference>
<dbReference type="PANTHER" id="PTHR35284:SF1">
    <property type="entry name" value="OUTER ENVELOPE PORE PROTEIN 24A, CHLOROPLASTIC-RELATED"/>
    <property type="match status" value="1"/>
</dbReference>
<reference evidence="15 16" key="1">
    <citation type="submission" date="2020-08" db="EMBL/GenBank/DDBJ databases">
        <title>Plant Genome Project.</title>
        <authorList>
            <person name="Zhang R.-G."/>
        </authorList>
    </citation>
    <scope>NUCLEOTIDE SEQUENCE [LARGE SCALE GENOMIC DNA]</scope>
    <source>
        <tissue evidence="15">Rhizome</tissue>
    </source>
</reference>